<organism evidence="1 2">
    <name type="scientific">Pleurodeles waltl</name>
    <name type="common">Iberian ribbed newt</name>
    <dbReference type="NCBI Taxonomy" id="8319"/>
    <lineage>
        <taxon>Eukaryota</taxon>
        <taxon>Metazoa</taxon>
        <taxon>Chordata</taxon>
        <taxon>Craniata</taxon>
        <taxon>Vertebrata</taxon>
        <taxon>Euteleostomi</taxon>
        <taxon>Amphibia</taxon>
        <taxon>Batrachia</taxon>
        <taxon>Caudata</taxon>
        <taxon>Salamandroidea</taxon>
        <taxon>Salamandridae</taxon>
        <taxon>Pleurodelinae</taxon>
        <taxon>Pleurodeles</taxon>
    </lineage>
</organism>
<gene>
    <name evidence="1" type="ORF">NDU88_000847</name>
</gene>
<evidence type="ECO:0000313" key="2">
    <source>
        <dbReference type="Proteomes" id="UP001066276"/>
    </source>
</evidence>
<protein>
    <submittedName>
        <fullName evidence="1">Uncharacterized protein</fullName>
    </submittedName>
</protein>
<name>A0AAV7TH21_PLEWA</name>
<proteinExistence type="predicted"/>
<dbReference type="Proteomes" id="UP001066276">
    <property type="component" value="Chromosome 3_2"/>
</dbReference>
<sequence length="113" mass="12974">MGRPPCTYVDIRLPKKLFYDELTEIKHTQGGQEKCFKGTWKVPLKCFGIDRDSWETLAQDCPAGRNCFRNGATSYEQSRTSEAQKKRELCKFIANSLSTIPADHLCPMYCRAF</sequence>
<keyword evidence="2" id="KW-1185">Reference proteome</keyword>
<evidence type="ECO:0000313" key="1">
    <source>
        <dbReference type="EMBL" id="KAJ1175560.1"/>
    </source>
</evidence>
<comment type="caution">
    <text evidence="1">The sequence shown here is derived from an EMBL/GenBank/DDBJ whole genome shotgun (WGS) entry which is preliminary data.</text>
</comment>
<dbReference type="AlphaFoldDB" id="A0AAV7TH21"/>
<reference evidence="1" key="1">
    <citation type="journal article" date="2022" name="bioRxiv">
        <title>Sequencing and chromosome-scale assembly of the giantPleurodeles waltlgenome.</title>
        <authorList>
            <person name="Brown T."/>
            <person name="Elewa A."/>
            <person name="Iarovenko S."/>
            <person name="Subramanian E."/>
            <person name="Araus A.J."/>
            <person name="Petzold A."/>
            <person name="Susuki M."/>
            <person name="Suzuki K.-i.T."/>
            <person name="Hayashi T."/>
            <person name="Toyoda A."/>
            <person name="Oliveira C."/>
            <person name="Osipova E."/>
            <person name="Leigh N.D."/>
            <person name="Simon A."/>
            <person name="Yun M.H."/>
        </authorList>
    </citation>
    <scope>NUCLEOTIDE SEQUENCE</scope>
    <source>
        <strain evidence="1">20211129_DDA</strain>
        <tissue evidence="1">Liver</tissue>
    </source>
</reference>
<dbReference type="EMBL" id="JANPWB010000006">
    <property type="protein sequence ID" value="KAJ1175560.1"/>
    <property type="molecule type" value="Genomic_DNA"/>
</dbReference>
<accession>A0AAV7TH21</accession>